<reference evidence="6" key="1">
    <citation type="submission" date="2021-02" db="EMBL/GenBank/DDBJ databases">
        <authorList>
            <person name="Nowell W R."/>
        </authorList>
    </citation>
    <scope>NUCLEOTIDE SEQUENCE</scope>
</reference>
<dbReference type="GO" id="GO:0016197">
    <property type="term" value="P:endosomal transport"/>
    <property type="evidence" value="ECO:0007669"/>
    <property type="project" value="TreeGrafter"/>
</dbReference>
<evidence type="ECO:0000313" key="7">
    <source>
        <dbReference type="Proteomes" id="UP000663870"/>
    </source>
</evidence>
<dbReference type="GO" id="GO:0005794">
    <property type="term" value="C:Golgi apparatus"/>
    <property type="evidence" value="ECO:0007669"/>
    <property type="project" value="TreeGrafter"/>
</dbReference>
<organism evidence="6 7">
    <name type="scientific">Rotaria sordida</name>
    <dbReference type="NCBI Taxonomy" id="392033"/>
    <lineage>
        <taxon>Eukaryota</taxon>
        <taxon>Metazoa</taxon>
        <taxon>Spiralia</taxon>
        <taxon>Gnathifera</taxon>
        <taxon>Rotifera</taxon>
        <taxon>Eurotatoria</taxon>
        <taxon>Bdelloidea</taxon>
        <taxon>Philodinida</taxon>
        <taxon>Philodinidae</taxon>
        <taxon>Rotaria</taxon>
    </lineage>
</organism>
<dbReference type="InterPro" id="IPR045820">
    <property type="entry name" value="CLEC16A/TT9_C"/>
</dbReference>
<evidence type="ECO:0000313" key="5">
    <source>
        <dbReference type="EMBL" id="CAF0852768.1"/>
    </source>
</evidence>
<dbReference type="InterPro" id="IPR019155">
    <property type="entry name" value="CLEC16A/TT9_N"/>
</dbReference>
<dbReference type="PANTHER" id="PTHR21481:SF0">
    <property type="entry name" value="PROTEIN CLEC16A"/>
    <property type="match status" value="1"/>
</dbReference>
<evidence type="ECO:0000313" key="6">
    <source>
        <dbReference type="EMBL" id="CAF1278075.1"/>
    </source>
</evidence>
<dbReference type="Proteomes" id="UP000663870">
    <property type="component" value="Unassembled WGS sequence"/>
</dbReference>
<comment type="caution">
    <text evidence="6">The sequence shown here is derived from an EMBL/GenBank/DDBJ whole genome shotgun (WGS) entry which is preliminary data.</text>
</comment>
<dbReference type="Pfam" id="PF19439">
    <property type="entry name" value="CLEC16A_C"/>
    <property type="match status" value="1"/>
</dbReference>
<comment type="similarity">
    <text evidence="1">Belongs to the CLEC16A/gop-1 family.</text>
</comment>
<keyword evidence="7" id="KW-1185">Reference proteome</keyword>
<evidence type="ECO:0000256" key="1">
    <source>
        <dbReference type="ARBA" id="ARBA00006441"/>
    </source>
</evidence>
<protein>
    <recommendedName>
        <fullName evidence="8">FPL domain-containing protein</fullName>
    </recommendedName>
</protein>
<evidence type="ECO:0000256" key="2">
    <source>
        <dbReference type="ARBA" id="ARBA00023006"/>
    </source>
</evidence>
<dbReference type="EMBL" id="CAJNOL010001060">
    <property type="protein sequence ID" value="CAF1278075.1"/>
    <property type="molecule type" value="Genomic_DNA"/>
</dbReference>
<accession>A0A815BV64</accession>
<evidence type="ECO:0008006" key="8">
    <source>
        <dbReference type="Google" id="ProtNLM"/>
    </source>
</evidence>
<feature type="domain" description="FPL" evidence="3">
    <location>
        <begin position="51"/>
        <end position="198"/>
    </location>
</feature>
<evidence type="ECO:0000259" key="4">
    <source>
        <dbReference type="Pfam" id="PF19439"/>
    </source>
</evidence>
<gene>
    <name evidence="6" type="ORF">JXQ802_LOCUS28346</name>
    <name evidence="5" type="ORF">PYM288_LOCUS7146</name>
</gene>
<dbReference type="GO" id="GO:1901096">
    <property type="term" value="P:regulation of autophagosome maturation"/>
    <property type="evidence" value="ECO:0007669"/>
    <property type="project" value="TreeGrafter"/>
</dbReference>
<dbReference type="GO" id="GO:0006914">
    <property type="term" value="P:autophagy"/>
    <property type="evidence" value="ECO:0007669"/>
    <property type="project" value="UniProtKB-KW"/>
</dbReference>
<dbReference type="AlphaFoldDB" id="A0A815BV64"/>
<dbReference type="Proteomes" id="UP000663854">
    <property type="component" value="Unassembled WGS sequence"/>
</dbReference>
<name>A0A815BV64_9BILA</name>
<dbReference type="Pfam" id="PF09758">
    <property type="entry name" value="FPL"/>
    <property type="match status" value="1"/>
</dbReference>
<dbReference type="GO" id="GO:0005770">
    <property type="term" value="C:late endosome"/>
    <property type="evidence" value="ECO:0007669"/>
    <property type="project" value="TreeGrafter"/>
</dbReference>
<dbReference type="PANTHER" id="PTHR21481">
    <property type="entry name" value="PROTEIN CLEC16A"/>
    <property type="match status" value="1"/>
</dbReference>
<sequence length="842" mass="98323">MSVFTRAKNGLFGQTKPRNPHSIENLKYLYGVLNRNPIVSDANRDLLIETLRFISEILIWGDQNDSSVFDYFLERGMLTFFLNYMRQKHGRYICVQVLQTLNILFENIRHETSLYYLLSNNHINNIIVHKFDFNDEEITAYYISFLKTLSLKLNTHSIHFFYNERNHDFPLYVEAIKFFNHPETMVRIAVRTLTLNVYKVSDPAMHRFILDRTATAYFSNLVWFIRSHILDFDSLIRNNQDINNRGRLTCSLEEHIDHIHYLQDIFLLNVDSLNNVLKDQFMNRLLIPVYVFSLIKRDKLSRIKDSRTMLDQLSALFLLAEVIVEELADIILSANIETVEAVQRRFGEQISYSLPPASLDVWLSKAESIYTKTTSEISLNALDINNDTSRYRHDHEQTRIRSASSSPRTSSINQRIIEPNVKSTCLYVSNWTDDEKNKRRIDQTKFNNTHLAERPYFEALIKALDCTENDQQCFYALSILLTMTMNPSVDSVILESVGLTVKSSDKSSYNTILIDRLCEILLLSTPQDSKIRLVTLNLAIDLLKKLVYNEEEKISYLSDHHLARIEQVHEQSTENLRRQYHQQEMFLDMFEDEYRQIRLNPIRLEYLLKDACMLFLPTTTLLSGVEFIKRLPSGDIERARRSIRVFFLIRALSLELRLITETELPLTKVDSLVKENDKLDLNNSDLIACTVHMKDKRERHFLVTDPMQFILIEPDIKRLGWGIVKFCDLMQDVKVVNDKEDTRSLHITIHKPVNNAYVKSNPPILNAKFTFDDHIRCMTAKQNLSKGRQRARQIKLSKIASILDIPETTSQSNYSTSTRPTYSQHQFGKVFNLTIVRNSPVK</sequence>
<keyword evidence="2" id="KW-0072">Autophagy</keyword>
<dbReference type="EMBL" id="CAJNOH010000084">
    <property type="protein sequence ID" value="CAF0852768.1"/>
    <property type="molecule type" value="Genomic_DNA"/>
</dbReference>
<feature type="domain" description="CLEC16A/TT9 C-terminal" evidence="4">
    <location>
        <begin position="244"/>
        <end position="810"/>
    </location>
</feature>
<evidence type="ECO:0000259" key="3">
    <source>
        <dbReference type="Pfam" id="PF09758"/>
    </source>
</evidence>
<dbReference type="GO" id="GO:0007034">
    <property type="term" value="P:vacuolar transport"/>
    <property type="evidence" value="ECO:0007669"/>
    <property type="project" value="TreeGrafter"/>
</dbReference>
<proteinExistence type="inferred from homology"/>
<dbReference type="InterPro" id="IPR039272">
    <property type="entry name" value="CLEC16A/TT9"/>
</dbReference>